<dbReference type="InterPro" id="IPR044901">
    <property type="entry name" value="Trehalose_TreZ_E-set_sf"/>
</dbReference>
<evidence type="ECO:0000256" key="6">
    <source>
        <dbReference type="ARBA" id="ARBA00022490"/>
    </source>
</evidence>
<keyword evidence="6" id="KW-0963">Cytoplasm</keyword>
<keyword evidence="7" id="KW-0378">Hydrolase</keyword>
<comment type="similarity">
    <text evidence="3">Belongs to the glycosyl hydrolase 13 family.</text>
</comment>
<proteinExistence type="inferred from homology"/>
<dbReference type="Proteomes" id="UP000602395">
    <property type="component" value="Unassembled WGS sequence"/>
</dbReference>
<evidence type="ECO:0000256" key="9">
    <source>
        <dbReference type="ARBA" id="ARBA00023295"/>
    </source>
</evidence>
<dbReference type="Gene3D" id="1.10.10.760">
    <property type="entry name" value="E-set domains of sugar-utilizing enzymes"/>
    <property type="match status" value="1"/>
</dbReference>
<evidence type="ECO:0000256" key="2">
    <source>
        <dbReference type="ARBA" id="ARBA00005199"/>
    </source>
</evidence>
<dbReference type="PANTHER" id="PTHR43651:SF11">
    <property type="entry name" value="MALTO-OLIGOSYLTREHALOSE TREHALOHYDROLASE"/>
    <property type="match status" value="1"/>
</dbReference>
<evidence type="ECO:0000256" key="12">
    <source>
        <dbReference type="SAM" id="MobiDB-lite"/>
    </source>
</evidence>
<keyword evidence="9" id="KW-0326">Glycosidase</keyword>
<comment type="caution">
    <text evidence="14">The sequence shown here is derived from an EMBL/GenBank/DDBJ whole genome shotgun (WGS) entry which is preliminary data.</text>
</comment>
<dbReference type="Gene3D" id="2.60.40.10">
    <property type="entry name" value="Immunoglobulins"/>
    <property type="match status" value="1"/>
</dbReference>
<dbReference type="CDD" id="cd02853">
    <property type="entry name" value="E_set_MTHase_like_N"/>
    <property type="match status" value="1"/>
</dbReference>
<evidence type="ECO:0000256" key="3">
    <source>
        <dbReference type="ARBA" id="ARBA00008061"/>
    </source>
</evidence>
<name>A0ABR7W8M0_9ACTN</name>
<evidence type="ECO:0000256" key="10">
    <source>
        <dbReference type="ARBA" id="ARBA00034013"/>
    </source>
</evidence>
<dbReference type="SUPFAM" id="SSF51445">
    <property type="entry name" value="(Trans)glycosidases"/>
    <property type="match status" value="1"/>
</dbReference>
<evidence type="ECO:0000313" key="15">
    <source>
        <dbReference type="Proteomes" id="UP000602395"/>
    </source>
</evidence>
<dbReference type="Pfam" id="PF00128">
    <property type="entry name" value="Alpha-amylase"/>
    <property type="match status" value="1"/>
</dbReference>
<dbReference type="Gene3D" id="3.20.20.80">
    <property type="entry name" value="Glycosidases"/>
    <property type="match status" value="1"/>
</dbReference>
<reference evidence="14 15" key="1">
    <citation type="submission" date="2020-09" db="EMBL/GenBank/DDBJ databases">
        <title>Novel species in genus Gordonia.</title>
        <authorList>
            <person name="Zhang G."/>
        </authorList>
    </citation>
    <scope>NUCLEOTIDE SEQUENCE [LARGE SCALE GENOMIC DNA]</scope>
    <source>
        <strain evidence="14 15">ON-33</strain>
    </source>
</reference>
<comment type="catalytic activity">
    <reaction evidence="10">
        <text>hydrolysis of (1-&gt;4)-alpha-D-glucosidic linkage in 4-alpha-D-[(1-&gt;4)-alpha-D-glucanosyl]n trehalose to yield trehalose and (1-&gt;4)-alpha-D-glucan.</text>
        <dbReference type="EC" id="3.2.1.141"/>
    </reaction>
</comment>
<accession>A0ABR7W8M0</accession>
<dbReference type="CDD" id="cd11325">
    <property type="entry name" value="AmyAc_GTHase"/>
    <property type="match status" value="1"/>
</dbReference>
<dbReference type="SMART" id="SM00642">
    <property type="entry name" value="Aamy"/>
    <property type="match status" value="1"/>
</dbReference>
<evidence type="ECO:0000256" key="7">
    <source>
        <dbReference type="ARBA" id="ARBA00022801"/>
    </source>
</evidence>
<dbReference type="PANTHER" id="PTHR43651">
    <property type="entry name" value="1,4-ALPHA-GLUCAN-BRANCHING ENZYME"/>
    <property type="match status" value="1"/>
</dbReference>
<dbReference type="InterPro" id="IPR006047">
    <property type="entry name" value="GH13_cat_dom"/>
</dbReference>
<gene>
    <name evidence="14" type="primary">treZ</name>
    <name evidence="14" type="ORF">IDF66_00625</name>
</gene>
<dbReference type="InterPro" id="IPR012768">
    <property type="entry name" value="Trehalose_TreZ"/>
</dbReference>
<dbReference type="EC" id="3.2.1.141" evidence="4 11"/>
<comment type="subcellular location">
    <subcellularLocation>
        <location evidence="1">Cytoplasm</location>
    </subcellularLocation>
</comment>
<organism evidence="14 15">
    <name type="scientific">Gordonia hankookensis</name>
    <dbReference type="NCBI Taxonomy" id="589403"/>
    <lineage>
        <taxon>Bacteria</taxon>
        <taxon>Bacillati</taxon>
        <taxon>Actinomycetota</taxon>
        <taxon>Actinomycetes</taxon>
        <taxon>Mycobacteriales</taxon>
        <taxon>Gordoniaceae</taxon>
        <taxon>Gordonia</taxon>
    </lineage>
</organism>
<evidence type="ECO:0000313" key="14">
    <source>
        <dbReference type="EMBL" id="MBD1318074.1"/>
    </source>
</evidence>
<keyword evidence="15" id="KW-1185">Reference proteome</keyword>
<dbReference type="EMBL" id="JACWMS010000001">
    <property type="protein sequence ID" value="MBD1318074.1"/>
    <property type="molecule type" value="Genomic_DNA"/>
</dbReference>
<sequence>MCRSSGRLGHHPAHHVDAGPLVGRPPPVNISDISLISPIPLCHGSQYRHLRLSQLRHTLCCVTDKSKAPDTLTGSTDQRGEISRFPVPARPFIPPHSAADIRVWAPRAQSVVMLAETGDGQIEIPMRRDPVVNGQDAAQWWVPAPERATAAPPDLRYRFVVDGGEPVPDPRSVRLPDGVHGSSALHHLDESSWSDDDWRGIDVRGAVLYELHIGTFTAQGTFDAAIERLDHLVTLGVDVVEVMPVNAFNGTHGWGYDGVAWYAVHEPYGGPDGFARFVDACHRRGLGVVLDVVYNHLGPSGNYLPRFGPYLTEGTNSWGSSLNLAEPDSDEVRSYIIANALRWLRDFHVDGLRLDAVHALVDPRAVHLLEELAMATDALALELGRPLSLIAESDLNDPRLILPRELGGYGLAAQWDDDIHHAIHAAVSGERQGYYADFGSLEGLSKVLRGGFFHDGTYSSFRRRHHGRPIPTDLVAAEALVAYTCNHDQIGNRAVGDRPSAYLTGGRLAIKAALVLLSPFTPMLFMGEEWAAQTPFAFFTSHPEPELGRATANGRRAEFADHGWDGVEIPDPQDPQTFRSSKLDWSEMDQSTHRRMFDFYRELIELRKREEDLHRGDFASVTTSFDDSAGWFAMERGEWIVICVLAGTETTVPVDLAPELWWDEPAIADGALHSSGHNVVIGRTR</sequence>
<dbReference type="InterPro" id="IPR017853">
    <property type="entry name" value="GH"/>
</dbReference>
<protein>
    <recommendedName>
        <fullName evidence="5 11">Malto-oligosyltrehalose trehalohydrolase</fullName>
        <ecNumber evidence="4 11">3.2.1.141</ecNumber>
    </recommendedName>
</protein>
<keyword evidence="8" id="KW-0119">Carbohydrate metabolism</keyword>
<dbReference type="NCBIfam" id="TIGR02402">
    <property type="entry name" value="trehalose_TreZ"/>
    <property type="match status" value="1"/>
</dbReference>
<evidence type="ECO:0000256" key="8">
    <source>
        <dbReference type="ARBA" id="ARBA00023277"/>
    </source>
</evidence>
<evidence type="ECO:0000256" key="4">
    <source>
        <dbReference type="ARBA" id="ARBA00012268"/>
    </source>
</evidence>
<evidence type="ECO:0000256" key="11">
    <source>
        <dbReference type="NCBIfam" id="TIGR02402"/>
    </source>
</evidence>
<evidence type="ECO:0000256" key="1">
    <source>
        <dbReference type="ARBA" id="ARBA00004496"/>
    </source>
</evidence>
<dbReference type="InterPro" id="IPR014756">
    <property type="entry name" value="Ig_E-set"/>
</dbReference>
<dbReference type="InterPro" id="IPR013783">
    <property type="entry name" value="Ig-like_fold"/>
</dbReference>
<evidence type="ECO:0000256" key="5">
    <source>
        <dbReference type="ARBA" id="ARBA00015938"/>
    </source>
</evidence>
<dbReference type="SUPFAM" id="SSF81296">
    <property type="entry name" value="E set domains"/>
    <property type="match status" value="1"/>
</dbReference>
<comment type="pathway">
    <text evidence="2">Glycan biosynthesis; trehalose biosynthesis.</text>
</comment>
<evidence type="ECO:0000259" key="13">
    <source>
        <dbReference type="SMART" id="SM00642"/>
    </source>
</evidence>
<feature type="domain" description="Glycosyl hydrolase family 13 catalytic" evidence="13">
    <location>
        <begin position="210"/>
        <end position="555"/>
    </location>
</feature>
<feature type="region of interest" description="Disordered" evidence="12">
    <location>
        <begin position="1"/>
        <end position="23"/>
    </location>
</feature>